<dbReference type="InterPro" id="IPR057393">
    <property type="entry name" value="PIC_HAP1_IgA0_b-sol2"/>
</dbReference>
<evidence type="ECO:0000256" key="7">
    <source>
        <dbReference type="ARBA" id="ARBA00022670"/>
    </source>
</evidence>
<evidence type="ECO:0000256" key="5">
    <source>
        <dbReference type="ARBA" id="ARBA00022452"/>
    </source>
</evidence>
<organism evidence="20 21">
    <name type="scientific">Moraxella nonliquefaciens</name>
    <dbReference type="NCBI Taxonomy" id="478"/>
    <lineage>
        <taxon>Bacteria</taxon>
        <taxon>Pseudomonadati</taxon>
        <taxon>Pseudomonadota</taxon>
        <taxon>Gammaproteobacteria</taxon>
        <taxon>Moraxellales</taxon>
        <taxon>Moraxellaceae</taxon>
        <taxon>Moraxella</taxon>
    </lineage>
</organism>
<protein>
    <recommendedName>
        <fullName evidence="22">Autotransporter domain-containing protein</fullName>
    </recommendedName>
</protein>
<dbReference type="SUPFAM" id="SSF51126">
    <property type="entry name" value="Pectin lyase-like"/>
    <property type="match status" value="1"/>
</dbReference>
<dbReference type="InterPro" id="IPR004899">
    <property type="entry name" value="Pertactin_central"/>
</dbReference>
<dbReference type="CDD" id="cd01343">
    <property type="entry name" value="PL1_Passenger_AT"/>
    <property type="match status" value="1"/>
</dbReference>
<evidence type="ECO:0000256" key="6">
    <source>
        <dbReference type="ARBA" id="ARBA00022525"/>
    </source>
</evidence>
<reference evidence="20 21" key="1">
    <citation type="submission" date="2016-06" db="EMBL/GenBank/DDBJ databases">
        <title>Draft genome of Moraxella nonliquefaciens CCUG 60284.</title>
        <authorList>
            <person name="Salva-Serra F."/>
            <person name="Engstrom-Jakobsson H."/>
            <person name="Thorell K."/>
            <person name="Gonzales-Siles L."/>
            <person name="Karlsson R."/>
            <person name="Boulund F."/>
            <person name="Engstrand L."/>
            <person name="Kristiansson E."/>
            <person name="Moore E."/>
        </authorList>
    </citation>
    <scope>NUCLEOTIDE SEQUENCE [LARGE SCALE GENOMIC DNA]</scope>
    <source>
        <strain evidence="20 21">CCUG 60284</strain>
    </source>
</reference>
<sequence>MKTLAWLTAWLMYASTAYASSVRNDVDYQYFRDFAENKGQFVIGETNVDIYNKQGEKVGKMLEDIPMPDLAVVGANGVATLVDEQYLLSVAHNGGYASMRFGASGTDNHTDNPYYDYKLVDNNNYPKPSDDIKNDKQKLAEFQKQYPGNWDYHLPRLNKMVTEVAPIPTLEGVSTSELVKNPDRYTFARAGSGTQRAESVKGSDVQSISSAYAYLTGGVPVEITGDRKDWLDAGGHLFGNRHGALVTLGLPGDSGSGILVYDKEQKVWKIAGTLNFLADRGKGIYSNTWSIARSDYNKQMMNDDIGVTLDVNNQAIVISPKQAGKAQLSYQENGKTVNQELDVFNSESPARIKQIDAQLNHGKTLVINGNNNTLRLTDNLNQGAGALRFAQNATVTADNPDHTWVGAGVVVAKDKSVDWQIKNPKNDRLSKLGKGTLVVGGTGINQGDISVGDGTVVLNQKADNKNQKQAFNSVGIVSGRGTVVVGDNAQMDWDKLYFGFRGGRLDVNGQDIAFNRIANMDEGAQIVNHHDNKATVSIAGNRAMTPDEIKWGKWSQAGGDIYEYVNNWRDNRKDYFLLKGRAGAFYPVDQNSNDHWEFIGSGEEGKQKAIARVLAKKNAQNQHTAFNGFLGENDQTHGKNSKLDVAFNPHIDNAYLLLSGGSDLDGTLSAHKNGTLVLSGRPTPHAYDHQNRQEVIKDNDWQNRQFNAKTFKAQDNSKLIVSRNVSGVTGDFELSNQATAKLGFSQNDSECVRSDRTGLTTCAIKNLDNSIFDTLPTTSITGNVAMTDNAHLQLGSKAHLTGSVKASDQSHMTMDTGSFWTLIEDSQIPSLNLDNANIVLNDGYDAGKNDNYHELTVSNLLGRGTFYYLTDIAGKKADHVSADNATGDFLLNVKDTGAEPTHADRLSLLTVKKADNLQVRLANDGQVVDKGAYQYRLIDDDGDYRLYNPKMEEKIKAEAEKAEQARIEAERQKAEAEKQKQAEIAKQKAEAEKAEQARIEAERQKYRQADIISRHSNAGLIENTLHQTLLSQNADALTRHLTDTSIRRVWATSEHELGKHHSDLHRGYDAKSTLVQVGIDTPISPNAIFGVALSHANAQADFERGTNKADLNALSAYAKYHLPQGFVAVDTAIAHSNSELDFNGQSQTLKRTSTQLGATVGADLVLSDVFVKPYIGARVYHTPSLSYTLDNAKIYHPTTNRYDRFVGVRLGKAMQVGAVTIESSLNSSLRQGGGNKPMSVNGYAFDQDTPVVWTNEFGLTARTGQVMAQLSLMRTDGKDVDHTKAGVKLSYTW</sequence>
<dbReference type="Pfam" id="PF24078">
    <property type="entry name" value="Beta-sol_PIC_HAP1_IgA0_2nd"/>
    <property type="match status" value="1"/>
</dbReference>
<dbReference type="Gene3D" id="2.160.20.20">
    <property type="match status" value="2"/>
</dbReference>
<evidence type="ECO:0000256" key="17">
    <source>
        <dbReference type="SAM" id="SignalP"/>
    </source>
</evidence>
<evidence type="ECO:0000313" key="21">
    <source>
        <dbReference type="Proteomes" id="UP000092671"/>
    </source>
</evidence>
<keyword evidence="9 17" id="KW-0732">Signal</keyword>
<feature type="domain" description="Peptidase S6" evidence="19">
    <location>
        <begin position="20"/>
        <end position="299"/>
    </location>
</feature>
<keyword evidence="10" id="KW-0574">Periplasm</keyword>
<dbReference type="InterPro" id="IPR030396">
    <property type="entry name" value="Peptidase_S6_dom"/>
</dbReference>
<dbReference type="Gene3D" id="3.30.160.280">
    <property type="match status" value="1"/>
</dbReference>
<keyword evidence="15" id="KW-0998">Cell outer membrane</keyword>
<keyword evidence="8" id="KW-0812">Transmembrane</keyword>
<dbReference type="Pfam" id="PF03797">
    <property type="entry name" value="Autotransporter"/>
    <property type="match status" value="1"/>
</dbReference>
<comment type="subcellular location">
    <subcellularLocation>
        <location evidence="3">Cell outer membrane</location>
        <topology evidence="3">Multi-pass membrane protein</topology>
    </subcellularLocation>
    <subcellularLocation>
        <location evidence="1">Cell surface</location>
    </subcellularLocation>
    <subcellularLocation>
        <location evidence="2">Periplasm</location>
    </subcellularLocation>
    <subcellularLocation>
        <location evidence="4">Secreted</location>
    </subcellularLocation>
</comment>
<feature type="coiled-coil region" evidence="16">
    <location>
        <begin position="948"/>
        <end position="1009"/>
    </location>
</feature>
<keyword evidence="6" id="KW-0964">Secreted</keyword>
<keyword evidence="5" id="KW-1134">Transmembrane beta strand</keyword>
<gene>
    <name evidence="20" type="ORF">A9Z60_02585</name>
</gene>
<evidence type="ECO:0000256" key="9">
    <source>
        <dbReference type="ARBA" id="ARBA00022729"/>
    </source>
</evidence>
<dbReference type="GO" id="GO:0004252">
    <property type="term" value="F:serine-type endopeptidase activity"/>
    <property type="evidence" value="ECO:0007669"/>
    <property type="project" value="InterPro"/>
</dbReference>
<feature type="chain" id="PRO_5008611728" description="Autotransporter domain-containing protein" evidence="17">
    <location>
        <begin position="20"/>
        <end position="1293"/>
    </location>
</feature>
<dbReference type="GO" id="GO:0006508">
    <property type="term" value="P:proteolysis"/>
    <property type="evidence" value="ECO:0007669"/>
    <property type="project" value="UniProtKB-KW"/>
</dbReference>
<evidence type="ECO:0000256" key="11">
    <source>
        <dbReference type="ARBA" id="ARBA00022801"/>
    </source>
</evidence>
<dbReference type="Proteomes" id="UP000092671">
    <property type="component" value="Unassembled WGS sequence"/>
</dbReference>
<dbReference type="PROSITE" id="PS51208">
    <property type="entry name" value="AUTOTRANSPORTER"/>
    <property type="match status" value="1"/>
</dbReference>
<dbReference type="GO" id="GO:0042597">
    <property type="term" value="C:periplasmic space"/>
    <property type="evidence" value="ECO:0007669"/>
    <property type="project" value="UniProtKB-SubCell"/>
</dbReference>
<dbReference type="PRINTS" id="PR00921">
    <property type="entry name" value="IGASERPTASE"/>
</dbReference>
<dbReference type="Gene3D" id="2.40.10.120">
    <property type="match status" value="1"/>
</dbReference>
<comment type="caution">
    <text evidence="20">The sequence shown here is derived from an EMBL/GenBank/DDBJ whole genome shotgun (WGS) entry which is preliminary data.</text>
</comment>
<keyword evidence="12" id="KW-0720">Serine protease</keyword>
<keyword evidence="11" id="KW-0378">Hydrolase</keyword>
<keyword evidence="14" id="KW-0865">Zymogen</keyword>
<dbReference type="PANTHER" id="PTHR12338">
    <property type="entry name" value="AUTOTRANSPORTER"/>
    <property type="match status" value="1"/>
</dbReference>
<evidence type="ECO:0000256" key="10">
    <source>
        <dbReference type="ARBA" id="ARBA00022764"/>
    </source>
</evidence>
<feature type="domain" description="Autotransporter" evidence="18">
    <location>
        <begin position="1042"/>
        <end position="1293"/>
    </location>
</feature>
<keyword evidence="13" id="KW-0472">Membrane</keyword>
<dbReference type="InterPro" id="IPR036709">
    <property type="entry name" value="Autotransporte_beta_dom_sf"/>
</dbReference>
<dbReference type="EMBL" id="LZDN01000012">
    <property type="protein sequence ID" value="OBX50802.1"/>
    <property type="molecule type" value="Genomic_DNA"/>
</dbReference>
<dbReference type="GO" id="GO:0005576">
    <property type="term" value="C:extracellular region"/>
    <property type="evidence" value="ECO:0007669"/>
    <property type="project" value="UniProtKB-SubCell"/>
</dbReference>
<evidence type="ECO:0000256" key="3">
    <source>
        <dbReference type="ARBA" id="ARBA00004571"/>
    </source>
</evidence>
<evidence type="ECO:0000256" key="12">
    <source>
        <dbReference type="ARBA" id="ARBA00022825"/>
    </source>
</evidence>
<dbReference type="GO" id="GO:0009279">
    <property type="term" value="C:cell outer membrane"/>
    <property type="evidence" value="ECO:0007669"/>
    <property type="project" value="UniProtKB-SubCell"/>
</dbReference>
<keyword evidence="7" id="KW-0645">Protease</keyword>
<evidence type="ECO:0000256" key="13">
    <source>
        <dbReference type="ARBA" id="ARBA00023136"/>
    </source>
</evidence>
<name>A0A1B8PJP9_MORNO</name>
<dbReference type="CDD" id="cd06503">
    <property type="entry name" value="ATP-synt_Fo_b"/>
    <property type="match status" value="1"/>
</dbReference>
<evidence type="ECO:0000313" key="20">
    <source>
        <dbReference type="EMBL" id="OBX50802.1"/>
    </source>
</evidence>
<accession>A0A1B8PJP9</accession>
<evidence type="ECO:0000256" key="8">
    <source>
        <dbReference type="ARBA" id="ARBA00022692"/>
    </source>
</evidence>
<evidence type="ECO:0000256" key="16">
    <source>
        <dbReference type="SAM" id="Coils"/>
    </source>
</evidence>
<evidence type="ECO:0000256" key="1">
    <source>
        <dbReference type="ARBA" id="ARBA00004241"/>
    </source>
</evidence>
<dbReference type="SUPFAM" id="SSF103515">
    <property type="entry name" value="Autotransporter"/>
    <property type="match status" value="1"/>
</dbReference>
<evidence type="ECO:0008006" key="22">
    <source>
        <dbReference type="Google" id="ProtNLM"/>
    </source>
</evidence>
<evidence type="ECO:0000256" key="15">
    <source>
        <dbReference type="ARBA" id="ARBA00023237"/>
    </source>
</evidence>
<dbReference type="SMART" id="SM00869">
    <property type="entry name" value="Autotransporter"/>
    <property type="match status" value="1"/>
</dbReference>
<dbReference type="PROSITE" id="PS51691">
    <property type="entry name" value="PEPTIDASE_S6"/>
    <property type="match status" value="1"/>
</dbReference>
<dbReference type="Pfam" id="PF02395">
    <property type="entry name" value="Peptidase_S6"/>
    <property type="match status" value="1"/>
</dbReference>
<feature type="signal peptide" evidence="17">
    <location>
        <begin position="1"/>
        <end position="19"/>
    </location>
</feature>
<dbReference type="InterPro" id="IPR011050">
    <property type="entry name" value="Pectin_lyase_fold/virulence"/>
</dbReference>
<evidence type="ECO:0000259" key="18">
    <source>
        <dbReference type="PROSITE" id="PS51208"/>
    </source>
</evidence>
<dbReference type="GO" id="GO:0009986">
    <property type="term" value="C:cell surface"/>
    <property type="evidence" value="ECO:0007669"/>
    <property type="project" value="UniProtKB-SubCell"/>
</dbReference>
<dbReference type="PANTHER" id="PTHR12338:SF10">
    <property type="entry name" value="ADHESION AND PENETRATION PROTEIN AUTOTRANSPORTER"/>
    <property type="match status" value="1"/>
</dbReference>
<evidence type="ECO:0000256" key="4">
    <source>
        <dbReference type="ARBA" id="ARBA00004613"/>
    </source>
</evidence>
<evidence type="ECO:0000256" key="14">
    <source>
        <dbReference type="ARBA" id="ARBA00023145"/>
    </source>
</evidence>
<dbReference type="InterPro" id="IPR012332">
    <property type="entry name" value="Autotransporter_pectin_lyase_C"/>
</dbReference>
<dbReference type="InterPro" id="IPR050909">
    <property type="entry name" value="Bact_Autotransporter_VF"/>
</dbReference>
<dbReference type="InterPro" id="IPR000710">
    <property type="entry name" value="Peptidase_S6"/>
</dbReference>
<dbReference type="InterPro" id="IPR005546">
    <property type="entry name" value="Autotransporte_beta"/>
</dbReference>
<keyword evidence="16" id="KW-0175">Coiled coil</keyword>
<dbReference type="Pfam" id="PF03212">
    <property type="entry name" value="Pertactin"/>
    <property type="match status" value="1"/>
</dbReference>
<evidence type="ECO:0000259" key="19">
    <source>
        <dbReference type="PROSITE" id="PS51691"/>
    </source>
</evidence>
<evidence type="ECO:0000256" key="2">
    <source>
        <dbReference type="ARBA" id="ARBA00004418"/>
    </source>
</evidence>
<proteinExistence type="predicted"/>
<dbReference type="Gene3D" id="2.40.128.130">
    <property type="entry name" value="Autotransporter beta-domain"/>
    <property type="match status" value="1"/>
</dbReference>